<dbReference type="PROSITE" id="PS51257">
    <property type="entry name" value="PROKAR_LIPOPROTEIN"/>
    <property type="match status" value="1"/>
</dbReference>
<name>A0A939DUG4_9MICO</name>
<keyword evidence="2 3" id="KW-0732">Signal</keyword>
<dbReference type="AlphaFoldDB" id="A0A939DUG4"/>
<comment type="caution">
    <text evidence="4">The sequence shown here is derived from an EMBL/GenBank/DDBJ whole genome shotgun (WGS) entry which is preliminary data.</text>
</comment>
<evidence type="ECO:0000256" key="2">
    <source>
        <dbReference type="ARBA" id="ARBA00022729"/>
    </source>
</evidence>
<dbReference type="PANTHER" id="PTHR30024:SF17">
    <property type="entry name" value="SOLUTE-BINDING PROTEIN FAMILY 3_N-TERMINAL DOMAIN-CONTAINING PROTEIN"/>
    <property type="match status" value="1"/>
</dbReference>
<dbReference type="Gene3D" id="3.40.190.10">
    <property type="entry name" value="Periplasmic binding protein-like II"/>
    <property type="match status" value="2"/>
</dbReference>
<gene>
    <name evidence="4" type="primary">phnD</name>
    <name evidence="4" type="ORF">JF543_04115</name>
</gene>
<dbReference type="NCBIfam" id="TIGR01098">
    <property type="entry name" value="3A0109s03R"/>
    <property type="match status" value="1"/>
</dbReference>
<evidence type="ECO:0000313" key="5">
    <source>
        <dbReference type="Proteomes" id="UP000664385"/>
    </source>
</evidence>
<evidence type="ECO:0000313" key="4">
    <source>
        <dbReference type="EMBL" id="MBN8205141.1"/>
    </source>
</evidence>
<feature type="signal peptide" evidence="3">
    <location>
        <begin position="1"/>
        <end position="19"/>
    </location>
</feature>
<dbReference type="GO" id="GO:0055085">
    <property type="term" value="P:transmembrane transport"/>
    <property type="evidence" value="ECO:0007669"/>
    <property type="project" value="InterPro"/>
</dbReference>
<protein>
    <submittedName>
        <fullName evidence="4">Phosphate/phosphite/phosphonate ABC transporter substrate-binding protein</fullName>
    </submittedName>
</protein>
<dbReference type="InterPro" id="IPR005770">
    <property type="entry name" value="PhnD"/>
</dbReference>
<dbReference type="SUPFAM" id="SSF53850">
    <property type="entry name" value="Periplasmic binding protein-like II"/>
    <property type="match status" value="1"/>
</dbReference>
<evidence type="ECO:0000256" key="1">
    <source>
        <dbReference type="ARBA" id="ARBA00007162"/>
    </source>
</evidence>
<dbReference type="GO" id="GO:0043190">
    <property type="term" value="C:ATP-binding cassette (ABC) transporter complex"/>
    <property type="evidence" value="ECO:0007669"/>
    <property type="project" value="InterPro"/>
</dbReference>
<dbReference type="EMBL" id="JAEMWU010000001">
    <property type="protein sequence ID" value="MBN8205141.1"/>
    <property type="molecule type" value="Genomic_DNA"/>
</dbReference>
<evidence type="ECO:0000256" key="3">
    <source>
        <dbReference type="SAM" id="SignalP"/>
    </source>
</evidence>
<dbReference type="Pfam" id="PF12974">
    <property type="entry name" value="Phosphonate-bd"/>
    <property type="match status" value="1"/>
</dbReference>
<sequence>MRKSIAAVGVLAAATLALTGCGAAESTADSTSGDAAWPEEITISLVPSTENADLAEALEPLTSYLSDELGITVNGVVADNYAATVEALGADQAQVIITDAGSLYHSINQYDAKLILRDVRFGASSYASVAFTNNPDKYCDDEPVMATYAANDVALSYCNGIEEADAAATGTGAAGLDALKSIDAGTKVALQAATSPAGYQYPIVAMQDAGIDTDKDITQVPVEGNNNAVLAVYNGDAEVSFGYWDARSSVLSEAPDVAEKVVAFAYTDMIPNGGVAVSSSLPDDLVAQLTELMDGYVDSSEEAKQVMSDLVSLTDWTAETNQDEIDRYGEILQKFAN</sequence>
<accession>A0A939DUG4</accession>
<dbReference type="RefSeq" id="WP_206550568.1">
    <property type="nucleotide sequence ID" value="NZ_JAEKJQ010000001.1"/>
</dbReference>
<feature type="chain" id="PRO_5038563359" evidence="3">
    <location>
        <begin position="20"/>
        <end position="337"/>
    </location>
</feature>
<dbReference type="PANTHER" id="PTHR30024">
    <property type="entry name" value="ALIPHATIC SULFONATES-BINDING PROTEIN-RELATED"/>
    <property type="match status" value="1"/>
</dbReference>
<proteinExistence type="inferred from homology"/>
<organism evidence="4 5">
    <name type="scientific">Microbacterium esteraromaticum</name>
    <dbReference type="NCBI Taxonomy" id="57043"/>
    <lineage>
        <taxon>Bacteria</taxon>
        <taxon>Bacillati</taxon>
        <taxon>Actinomycetota</taxon>
        <taxon>Actinomycetes</taxon>
        <taxon>Micrococcales</taxon>
        <taxon>Microbacteriaceae</taxon>
        <taxon>Microbacterium</taxon>
    </lineage>
</organism>
<reference evidence="4" key="1">
    <citation type="submission" date="2020-12" db="EMBL/GenBank/DDBJ databases">
        <title>PHA producing bacteria isolated from mangrove.</title>
        <authorList>
            <person name="Zheng W."/>
            <person name="Yu S."/>
            <person name="Huang Y."/>
        </authorList>
    </citation>
    <scope>NUCLEOTIDE SEQUENCE</scope>
    <source>
        <strain evidence="4">GN8-5</strain>
    </source>
</reference>
<dbReference type="Proteomes" id="UP000664385">
    <property type="component" value="Unassembled WGS sequence"/>
</dbReference>
<comment type="similarity">
    <text evidence="1">Belongs to the phosphate/phosphite/phosphonate binding protein family.</text>
</comment>